<evidence type="ECO:0000256" key="4">
    <source>
        <dbReference type="SAM" id="MobiDB-lite"/>
    </source>
</evidence>
<dbReference type="SMART" id="SM00342">
    <property type="entry name" value="HTH_ARAC"/>
    <property type="match status" value="1"/>
</dbReference>
<feature type="region of interest" description="Disordered" evidence="4">
    <location>
        <begin position="1"/>
        <end position="23"/>
    </location>
</feature>
<keyword evidence="7" id="KW-1185">Reference proteome</keyword>
<evidence type="ECO:0000259" key="5">
    <source>
        <dbReference type="PROSITE" id="PS01124"/>
    </source>
</evidence>
<dbReference type="KEGG" id="mgg:MPLG2_1632"/>
<keyword evidence="1" id="KW-0805">Transcription regulation</keyword>
<gene>
    <name evidence="6" type="ORF">MPLG2_1632</name>
</gene>
<accession>A0A2N9JGM3</accession>
<dbReference type="PROSITE" id="PS00041">
    <property type="entry name" value="HTH_ARAC_FAMILY_1"/>
    <property type="match status" value="1"/>
</dbReference>
<dbReference type="Pfam" id="PF12833">
    <property type="entry name" value="HTH_18"/>
    <property type="match status" value="1"/>
</dbReference>
<reference evidence="6 7" key="1">
    <citation type="submission" date="2018-02" db="EMBL/GenBank/DDBJ databases">
        <authorList>
            <person name="Cohen D.B."/>
            <person name="Kent A.D."/>
        </authorList>
    </citation>
    <scope>NUCLEOTIDE SEQUENCE [LARGE SCALE GENOMIC DNA]</scope>
    <source>
        <strain evidence="6">1</strain>
    </source>
</reference>
<keyword evidence="3" id="KW-0804">Transcription</keyword>
<dbReference type="PANTHER" id="PTHR46796:SF15">
    <property type="entry name" value="BLL1074 PROTEIN"/>
    <property type="match status" value="1"/>
</dbReference>
<organism evidence="6 7">
    <name type="scientific">Micropruina glycogenica</name>
    <dbReference type="NCBI Taxonomy" id="75385"/>
    <lineage>
        <taxon>Bacteria</taxon>
        <taxon>Bacillati</taxon>
        <taxon>Actinomycetota</taxon>
        <taxon>Actinomycetes</taxon>
        <taxon>Propionibacteriales</taxon>
        <taxon>Nocardioidaceae</taxon>
        <taxon>Micropruina</taxon>
    </lineage>
</organism>
<dbReference type="PANTHER" id="PTHR46796">
    <property type="entry name" value="HTH-TYPE TRANSCRIPTIONAL ACTIVATOR RHAS-RELATED"/>
    <property type="match status" value="1"/>
</dbReference>
<dbReference type="GO" id="GO:0043565">
    <property type="term" value="F:sequence-specific DNA binding"/>
    <property type="evidence" value="ECO:0007669"/>
    <property type="project" value="InterPro"/>
</dbReference>
<dbReference type="PRINTS" id="PR00032">
    <property type="entry name" value="HTHARAC"/>
</dbReference>
<dbReference type="InterPro" id="IPR018062">
    <property type="entry name" value="HTH_AraC-typ_CS"/>
</dbReference>
<proteinExistence type="predicted"/>
<evidence type="ECO:0000256" key="1">
    <source>
        <dbReference type="ARBA" id="ARBA00023015"/>
    </source>
</evidence>
<sequence>MPDPSAGTGRRVDPVDRAHLTSAARPSPPIHRYAPSAVLADLVARYWIPVWSLTAPTTQSTLQYPVCLIVVSDSYARFYGVARGLSRVTLDGDGWAVGVLFRPAAGRLLLGRPVSELTDAHLELASLPSIDGAALAARVTASMTPDPAAPASHRAAIAAYEDVLGALLPVDGPGLLINRVIDWLTEHPAVTRVSEVAEAFAMTERSLQRLVVDRVGLTPKWLIQRRRLHDAVTRLKAGAASLSDLAAELGYADQAHFTKDFRAVTGLTPGQYLAEQ</sequence>
<keyword evidence="2" id="KW-0238">DNA-binding</keyword>
<protein>
    <submittedName>
        <fullName evidence="6">AraC family transcriptional regulator</fullName>
    </submittedName>
</protein>
<dbReference type="InterPro" id="IPR018060">
    <property type="entry name" value="HTH_AraC"/>
</dbReference>
<dbReference type="OrthoDB" id="2559672at2"/>
<feature type="compositionally biased region" description="Basic and acidic residues" evidence="4">
    <location>
        <begin position="10"/>
        <end position="19"/>
    </location>
</feature>
<feature type="domain" description="HTH araC/xylS-type" evidence="5">
    <location>
        <begin position="178"/>
        <end position="275"/>
    </location>
</feature>
<evidence type="ECO:0000256" key="3">
    <source>
        <dbReference type="ARBA" id="ARBA00023163"/>
    </source>
</evidence>
<dbReference type="Pfam" id="PF20240">
    <property type="entry name" value="DUF6597"/>
    <property type="match status" value="1"/>
</dbReference>
<dbReference type="PROSITE" id="PS01124">
    <property type="entry name" value="HTH_ARAC_FAMILY_2"/>
    <property type="match status" value="1"/>
</dbReference>
<dbReference type="Gene3D" id="1.10.10.60">
    <property type="entry name" value="Homeodomain-like"/>
    <property type="match status" value="1"/>
</dbReference>
<dbReference type="EMBL" id="LT985188">
    <property type="protein sequence ID" value="SPD86668.1"/>
    <property type="molecule type" value="Genomic_DNA"/>
</dbReference>
<dbReference type="InterPro" id="IPR050204">
    <property type="entry name" value="AraC_XylS_family_regulators"/>
</dbReference>
<dbReference type="InterPro" id="IPR020449">
    <property type="entry name" value="Tscrpt_reg_AraC-type_HTH"/>
</dbReference>
<dbReference type="Proteomes" id="UP000238164">
    <property type="component" value="Chromosome 1"/>
</dbReference>
<evidence type="ECO:0000313" key="7">
    <source>
        <dbReference type="Proteomes" id="UP000238164"/>
    </source>
</evidence>
<dbReference type="AlphaFoldDB" id="A0A2N9JGM3"/>
<dbReference type="GO" id="GO:0003700">
    <property type="term" value="F:DNA-binding transcription factor activity"/>
    <property type="evidence" value="ECO:0007669"/>
    <property type="project" value="InterPro"/>
</dbReference>
<evidence type="ECO:0000256" key="2">
    <source>
        <dbReference type="ARBA" id="ARBA00023125"/>
    </source>
</evidence>
<dbReference type="InterPro" id="IPR009057">
    <property type="entry name" value="Homeodomain-like_sf"/>
</dbReference>
<name>A0A2N9JGM3_9ACTN</name>
<dbReference type="InterPro" id="IPR046532">
    <property type="entry name" value="DUF6597"/>
</dbReference>
<dbReference type="SUPFAM" id="SSF46689">
    <property type="entry name" value="Homeodomain-like"/>
    <property type="match status" value="1"/>
</dbReference>
<evidence type="ECO:0000313" key="6">
    <source>
        <dbReference type="EMBL" id="SPD86668.1"/>
    </source>
</evidence>
<dbReference type="RefSeq" id="WP_105185575.1">
    <property type="nucleotide sequence ID" value="NZ_BAAAGO010000007.1"/>
</dbReference>